<feature type="region of interest" description="Disordered" evidence="5">
    <location>
        <begin position="1"/>
        <end position="25"/>
    </location>
</feature>
<dbReference type="PANTHER" id="PTHR23086:SF113">
    <property type="entry name" value="PHOSPHATIDYLINOSITOL 4-PHOSPHATE 5-KINASE 6"/>
    <property type="match status" value="1"/>
</dbReference>
<feature type="repeat" description="RCC1" evidence="3">
    <location>
        <begin position="104"/>
        <end position="146"/>
    </location>
</feature>
<dbReference type="InterPro" id="IPR023610">
    <property type="entry name" value="PInositol-4/5-P-5/4-kinase"/>
</dbReference>
<accession>A0A2U1KFR4</accession>
<dbReference type="Pfam" id="PF01504">
    <property type="entry name" value="PIP5K"/>
    <property type="match status" value="2"/>
</dbReference>
<dbReference type="InterPro" id="IPR027483">
    <property type="entry name" value="PInositol-4-P-4/5-kinase_C_sf"/>
</dbReference>
<feature type="compositionally biased region" description="Basic and acidic residues" evidence="5">
    <location>
        <begin position="11"/>
        <end position="25"/>
    </location>
</feature>
<dbReference type="InterPro" id="IPR009091">
    <property type="entry name" value="RCC1/BLIP-II"/>
</dbReference>
<dbReference type="PROSITE" id="PS50012">
    <property type="entry name" value="RCC1_3"/>
    <property type="match status" value="1"/>
</dbReference>
<keyword evidence="4" id="KW-0808">Transferase</keyword>
<evidence type="ECO:0000259" key="6">
    <source>
        <dbReference type="PROSITE" id="PS51455"/>
    </source>
</evidence>
<dbReference type="PANTHER" id="PTHR23086">
    <property type="entry name" value="PHOSPHATIDYLINOSITOL-4-PHOSPHATE 5-KINASE"/>
    <property type="match status" value="1"/>
</dbReference>
<dbReference type="GO" id="GO:0046854">
    <property type="term" value="P:phosphatidylinositol phosphate biosynthetic process"/>
    <property type="evidence" value="ECO:0007669"/>
    <property type="project" value="TreeGrafter"/>
</dbReference>
<comment type="caution">
    <text evidence="7">The sequence shown here is derived from an EMBL/GenBank/DDBJ whole genome shotgun (WGS) entry which is preliminary data.</text>
</comment>
<keyword evidence="2 4" id="KW-0418">Kinase</keyword>
<dbReference type="Gene3D" id="3.40.50.2000">
    <property type="entry name" value="Glycogen Phosphorylase B"/>
    <property type="match status" value="1"/>
</dbReference>
<feature type="domain" description="PIPK" evidence="6">
    <location>
        <begin position="173"/>
        <end position="445"/>
    </location>
</feature>
<evidence type="ECO:0000313" key="8">
    <source>
        <dbReference type="Proteomes" id="UP000245207"/>
    </source>
</evidence>
<dbReference type="InterPro" id="IPR027484">
    <property type="entry name" value="PInositol-4-P-5-kinase_N"/>
</dbReference>
<organism evidence="7 8">
    <name type="scientific">Artemisia annua</name>
    <name type="common">Sweet wormwood</name>
    <dbReference type="NCBI Taxonomy" id="35608"/>
    <lineage>
        <taxon>Eukaryota</taxon>
        <taxon>Viridiplantae</taxon>
        <taxon>Streptophyta</taxon>
        <taxon>Embryophyta</taxon>
        <taxon>Tracheophyta</taxon>
        <taxon>Spermatophyta</taxon>
        <taxon>Magnoliopsida</taxon>
        <taxon>eudicotyledons</taxon>
        <taxon>Gunneridae</taxon>
        <taxon>Pentapetalae</taxon>
        <taxon>asterids</taxon>
        <taxon>campanulids</taxon>
        <taxon>Asterales</taxon>
        <taxon>Asteraceae</taxon>
        <taxon>Asteroideae</taxon>
        <taxon>Anthemideae</taxon>
        <taxon>Artemisiinae</taxon>
        <taxon>Artemisia</taxon>
    </lineage>
</organism>
<evidence type="ECO:0000256" key="1">
    <source>
        <dbReference type="ARBA" id="ARBA00012172"/>
    </source>
</evidence>
<keyword evidence="4" id="KW-0547">Nucleotide-binding</keyword>
<dbReference type="Gene3D" id="2.130.10.30">
    <property type="entry name" value="Regulator of chromosome condensation 1/beta-lactamase-inhibitor protein II"/>
    <property type="match status" value="1"/>
</dbReference>
<dbReference type="OrthoDB" id="70770at2759"/>
<reference evidence="7 8" key="1">
    <citation type="journal article" date="2018" name="Mol. Plant">
        <title>The genome of Artemisia annua provides insight into the evolution of Asteraceae family and artemisinin biosynthesis.</title>
        <authorList>
            <person name="Shen Q."/>
            <person name="Zhang L."/>
            <person name="Liao Z."/>
            <person name="Wang S."/>
            <person name="Yan T."/>
            <person name="Shi P."/>
            <person name="Liu M."/>
            <person name="Fu X."/>
            <person name="Pan Q."/>
            <person name="Wang Y."/>
            <person name="Lv Z."/>
            <person name="Lu X."/>
            <person name="Zhang F."/>
            <person name="Jiang W."/>
            <person name="Ma Y."/>
            <person name="Chen M."/>
            <person name="Hao X."/>
            <person name="Li L."/>
            <person name="Tang Y."/>
            <person name="Lv G."/>
            <person name="Zhou Y."/>
            <person name="Sun X."/>
            <person name="Brodelius P.E."/>
            <person name="Rose J.K.C."/>
            <person name="Tang K."/>
        </authorList>
    </citation>
    <scope>NUCLEOTIDE SEQUENCE [LARGE SCALE GENOMIC DNA]</scope>
    <source>
        <strain evidence="8">cv. Huhao1</strain>
        <tissue evidence="7">Leaf</tissue>
    </source>
</reference>
<evidence type="ECO:0000256" key="3">
    <source>
        <dbReference type="PROSITE-ProRule" id="PRU00235"/>
    </source>
</evidence>
<dbReference type="STRING" id="35608.A0A2U1KFR4"/>
<dbReference type="EC" id="2.7.1.68" evidence="1"/>
<dbReference type="SMART" id="SM00330">
    <property type="entry name" value="PIPKc"/>
    <property type="match status" value="1"/>
</dbReference>
<dbReference type="Pfam" id="PF00415">
    <property type="entry name" value="RCC1"/>
    <property type="match status" value="1"/>
</dbReference>
<dbReference type="SUPFAM" id="SSF56104">
    <property type="entry name" value="SAICAR synthase-like"/>
    <property type="match status" value="1"/>
</dbReference>
<dbReference type="SUPFAM" id="SSF50985">
    <property type="entry name" value="RCC1/BLIP-II"/>
    <property type="match status" value="1"/>
</dbReference>
<dbReference type="GO" id="GO:0016308">
    <property type="term" value="F:1-phosphatidylinositol-4-phosphate 5-kinase activity"/>
    <property type="evidence" value="ECO:0007669"/>
    <property type="project" value="UniProtKB-EC"/>
</dbReference>
<evidence type="ECO:0000313" key="7">
    <source>
        <dbReference type="EMBL" id="PWA35548.1"/>
    </source>
</evidence>
<dbReference type="PROSITE" id="PS51455">
    <property type="entry name" value="PIPK"/>
    <property type="match status" value="1"/>
</dbReference>
<gene>
    <name evidence="7" type="ORF">CTI12_AA608170</name>
</gene>
<evidence type="ECO:0000256" key="4">
    <source>
        <dbReference type="PROSITE-ProRule" id="PRU00781"/>
    </source>
</evidence>
<name>A0A2U1KFR4_ARTAN</name>
<proteinExistence type="predicted"/>
<dbReference type="EMBL" id="PKPP01019831">
    <property type="protein sequence ID" value="PWA35548.1"/>
    <property type="molecule type" value="Genomic_DNA"/>
</dbReference>
<dbReference type="GO" id="GO:0005524">
    <property type="term" value="F:ATP binding"/>
    <property type="evidence" value="ECO:0007669"/>
    <property type="project" value="UniProtKB-UniRule"/>
</dbReference>
<dbReference type="Proteomes" id="UP000245207">
    <property type="component" value="Unassembled WGS sequence"/>
</dbReference>
<sequence length="445" mass="50690">MTAHSGSGGCEIRKQGKLEKREADKTSTFDKGAKANIKLIVTLNQYFRRDYLTIVVNKCPHVQSKIPLNGVKKLYTTIVLNLQSMQMFEFFLISNTKKTTVFLQKGQLGHGDKISRNSPTVVSGLSKYKVFKAGSGGCHTVVQTEDGTSFSFGWNKHGQLGTGSTEKGGLSYLQYNRLYCLVNLYQRRFYTYLEGASAARDGWEKPDGGLFTQRLLVVANRLPVSAVRRGEESWSLEVSAGGLVSALLDERKLRDLFNVDPADYMLSICGSEALRELSSPGKSGSFFYMTKDDKYMIKTIKKSEMEIFWITLREVEWIFTKEGAVCYYGNVFCTKVPINRRFDLKRSSHGRITNKPETEIDANTTLKDLDLNFIFRLQKDWFQEFSRQMDMDCHFLEQERIMDFSLLVGISVREAIRTYQLMKAIYLDLALPHVSFFLSLIHTTS</sequence>
<dbReference type="Gene3D" id="3.30.800.10">
    <property type="entry name" value="Phosphatidylinositol Phosphate Kinase II Beta"/>
    <property type="match status" value="1"/>
</dbReference>
<dbReference type="GO" id="GO:0005886">
    <property type="term" value="C:plasma membrane"/>
    <property type="evidence" value="ECO:0007669"/>
    <property type="project" value="TreeGrafter"/>
</dbReference>
<keyword evidence="4" id="KW-0067">ATP-binding</keyword>
<dbReference type="AlphaFoldDB" id="A0A2U1KFR4"/>
<keyword evidence="8" id="KW-1185">Reference proteome</keyword>
<evidence type="ECO:0000256" key="2">
    <source>
        <dbReference type="ARBA" id="ARBA00022777"/>
    </source>
</evidence>
<dbReference type="InterPro" id="IPR000408">
    <property type="entry name" value="Reg_chr_condens"/>
</dbReference>
<dbReference type="Gene3D" id="3.30.810.10">
    <property type="entry name" value="2-Layer Sandwich"/>
    <property type="match status" value="1"/>
</dbReference>
<dbReference type="InterPro" id="IPR002498">
    <property type="entry name" value="PInositol-4-P-4/5-kinase_core"/>
</dbReference>
<protein>
    <recommendedName>
        <fullName evidence="1">1-phosphatidylinositol-4-phosphate 5-kinase</fullName>
        <ecNumber evidence="1">2.7.1.68</ecNumber>
    </recommendedName>
</protein>
<evidence type="ECO:0000256" key="5">
    <source>
        <dbReference type="SAM" id="MobiDB-lite"/>
    </source>
</evidence>